<protein>
    <recommendedName>
        <fullName evidence="1">Filamentous haemagglutinin FhaB/tRNA nuclease CdiA-like TPS domain-containing protein</fullName>
    </recommendedName>
</protein>
<dbReference type="Pfam" id="PF12770">
    <property type="entry name" value="CHAT"/>
    <property type="match status" value="1"/>
</dbReference>
<dbReference type="InterPro" id="IPR008638">
    <property type="entry name" value="FhaB/CdiA-like_TPS"/>
</dbReference>
<dbReference type="EMBL" id="CAACVI010000006">
    <property type="protein sequence ID" value="VEN73261.1"/>
    <property type="molecule type" value="Genomic_DNA"/>
</dbReference>
<dbReference type="Pfam" id="PF05860">
    <property type="entry name" value="TPS"/>
    <property type="match status" value="1"/>
</dbReference>
<dbReference type="AlphaFoldDB" id="A0A484HK60"/>
<dbReference type="NCBIfam" id="TIGR01901">
    <property type="entry name" value="adhes_NPXG"/>
    <property type="match status" value="1"/>
</dbReference>
<evidence type="ECO:0000313" key="2">
    <source>
        <dbReference type="EMBL" id="VEN73261.1"/>
    </source>
</evidence>
<dbReference type="InterPro" id="IPR011050">
    <property type="entry name" value="Pectin_lyase_fold/virulence"/>
</dbReference>
<dbReference type="InterPro" id="IPR024983">
    <property type="entry name" value="CHAT_dom"/>
</dbReference>
<accession>A0A484HK60</accession>
<organism evidence="2">
    <name type="scientific">uncultured Desulfobacteraceae bacterium</name>
    <dbReference type="NCBI Taxonomy" id="218296"/>
    <lineage>
        <taxon>Bacteria</taxon>
        <taxon>Pseudomonadati</taxon>
        <taxon>Thermodesulfobacteriota</taxon>
        <taxon>Desulfobacteria</taxon>
        <taxon>Desulfobacterales</taxon>
        <taxon>Desulfobacteraceae</taxon>
        <taxon>environmental samples</taxon>
    </lineage>
</organism>
<dbReference type="Gene3D" id="2.160.20.10">
    <property type="entry name" value="Single-stranded right-handed beta-helix, Pectin lyase-like"/>
    <property type="match status" value="1"/>
</dbReference>
<sequence length="1059" mass="113856">MALLAFSAYGGSGHGLSADASMNTVVDQVGDTFNITGGSARGANLFHSFSDFNVETGQTADFRGASSIVNIISRVSGSHNSWIDGTLKSSIPGADLFFLNPNGVMFGPNASLNLSGYFHVTTADFLKLSDGGVLYAAMGEGSSLTSAPVSAFGFSGNDVGPISINGSSLKLPAGKDISLIGGRLEIERTGSRISPYPPDSGSVPPYDGRLDPFVEILAKTNGLLSGHTQSFNRASTLTAPGGRIDLVSVASEGEARLTDMGVNVDNERLGDIKISGGSTISVNNDTIVAVPAAVGRIFVRASAFELDGSHLYAENDSAANAAGVGIGIKADHIHVTGDSRISTRAVAGGKGAGIDLHADETVRFSGRYYYRQTSEIHVTSASTAAGDAGMLAINAKNIEFTDGAWINASAYGAGRGGSVTLSASESVRFSGKRIDGRGSLIQAASAAGATGDAGGLEINAKNIEFTAGAYINSDTQGSGAGGSVTLSASESLRFDGEGGLIQMTTDSTATGAGAALLSFYAVLDEIPESGQGMGGETKQTLFSARENAAGQALKIAGNLKNDRLLSLSYGFLGQLREEESEILARKESAQKPEKKSDKRKEAANFTGKAIFFARRAHSPDILYRWQWQMGRLFTSGKNIEKAIFYYRKSIDTLNPIQRELFNGYRNKKDFFNTRVKPVYLGLAKLFLDQGKLKAARDVMETLKTSELQNYFQSECAAPPNDSGKNHKTPKGVALLYPIAFKDRLTVLADFPDGIRQKETHAGQKEVRDVVAKLRMGLQNRTVKRFMYEAQKLYDWLIRPFEQEFKRRGIHTLVIAPDGALRLIPFSTLHDGEKFLVERYALGVAPAATLTDFGEIRAPENPEILITGLSEARQGFSALPGVRAELKDIASIMNAKRFYSEKEHNLKNLRDQFRNNAYSIVHMATHGVFGDSPENSFLLLYEDKLNMNALSDLIRMGRFRKKKVQLLTLSACQTAMGDERAALGLAGAAVKAGVKSVVATLWFVDDEATSMAIREFYRQLKKPGFSKARALQNAQKSLIAKKRYQHPAYWGPFLLIGGWM</sequence>
<evidence type="ECO:0000259" key="1">
    <source>
        <dbReference type="SMART" id="SM00912"/>
    </source>
</evidence>
<name>A0A484HK60_9BACT</name>
<reference evidence="2" key="1">
    <citation type="submission" date="2019-01" db="EMBL/GenBank/DDBJ databases">
        <authorList>
            <consortium name="Genoscope - CEA"/>
            <person name="William W."/>
        </authorList>
    </citation>
    <scope>NUCLEOTIDE SEQUENCE</scope>
    <source>
        <strain evidence="2">CR-1</strain>
    </source>
</reference>
<dbReference type="PANTHER" id="PTHR10098:SF112">
    <property type="entry name" value="SLR0380 PROTEIN"/>
    <property type="match status" value="1"/>
</dbReference>
<gene>
    <name evidence="2" type="ORF">EPICR_140022</name>
</gene>
<dbReference type="PANTHER" id="PTHR10098">
    <property type="entry name" value="RAPSYN-RELATED"/>
    <property type="match status" value="1"/>
</dbReference>
<proteinExistence type="predicted"/>
<feature type="domain" description="Filamentous haemagglutinin FhaB/tRNA nuclease CdiA-like TPS" evidence="1">
    <location>
        <begin position="20"/>
        <end position="129"/>
    </location>
</feature>
<dbReference type="InterPro" id="IPR012334">
    <property type="entry name" value="Pectin_lyas_fold"/>
</dbReference>
<dbReference type="SMART" id="SM00912">
    <property type="entry name" value="Haemagg_act"/>
    <property type="match status" value="1"/>
</dbReference>
<dbReference type="SUPFAM" id="SSF51126">
    <property type="entry name" value="Pectin lyase-like"/>
    <property type="match status" value="2"/>
</dbReference>